<keyword evidence="1" id="KW-1133">Transmembrane helix</keyword>
<evidence type="ECO:0000313" key="3">
    <source>
        <dbReference type="Proteomes" id="UP000279089"/>
    </source>
</evidence>
<accession>A0A3N4MSJ7</accession>
<feature type="transmembrane region" description="Helical" evidence="1">
    <location>
        <begin position="12"/>
        <end position="42"/>
    </location>
</feature>
<comment type="caution">
    <text evidence="2">The sequence shown here is derived from an EMBL/GenBank/DDBJ whole genome shotgun (WGS) entry which is preliminary data.</text>
</comment>
<dbReference type="AlphaFoldDB" id="A0A3N4MSJ7"/>
<proteinExistence type="predicted"/>
<organism evidence="2 3">
    <name type="scientific">Chitinophaga barathri</name>
    <dbReference type="NCBI Taxonomy" id="1647451"/>
    <lineage>
        <taxon>Bacteria</taxon>
        <taxon>Pseudomonadati</taxon>
        <taxon>Bacteroidota</taxon>
        <taxon>Chitinophagia</taxon>
        <taxon>Chitinophagales</taxon>
        <taxon>Chitinophagaceae</taxon>
        <taxon>Chitinophaga</taxon>
    </lineage>
</organism>
<name>A0A3N4MSJ7_9BACT</name>
<feature type="transmembrane region" description="Helical" evidence="1">
    <location>
        <begin position="63"/>
        <end position="86"/>
    </location>
</feature>
<protein>
    <submittedName>
        <fullName evidence="2">Uncharacterized protein</fullName>
    </submittedName>
</protein>
<keyword evidence="1" id="KW-0812">Transmembrane</keyword>
<gene>
    <name evidence="2" type="ORF">EG028_04865</name>
</gene>
<keyword evidence="1" id="KW-0472">Membrane</keyword>
<keyword evidence="3" id="KW-1185">Reference proteome</keyword>
<sequence length="112" mass="12435">MNTNEFLELSHPVAMLLLGIAIGLLIVIIMLAYTIYSASDIYRERYMKNMLLAAPLVPGMPDYALYTMMSVIVTEIVVILVLLHVLRTLTGLRVSSKAWAMSFIVLGLAGYL</sequence>
<reference evidence="3" key="1">
    <citation type="submission" date="2018-11" db="EMBL/GenBank/DDBJ databases">
        <title>Chitinophaga lutea sp.nov., isolate from arsenic contaminated soil.</title>
        <authorList>
            <person name="Zong Y."/>
        </authorList>
    </citation>
    <scope>NUCLEOTIDE SEQUENCE [LARGE SCALE GENOMIC DNA]</scope>
    <source>
        <strain evidence="3">YLT18</strain>
    </source>
</reference>
<dbReference type="Proteomes" id="UP000279089">
    <property type="component" value="Unassembled WGS sequence"/>
</dbReference>
<evidence type="ECO:0000313" key="2">
    <source>
        <dbReference type="EMBL" id="RPD42509.1"/>
    </source>
</evidence>
<dbReference type="EMBL" id="RMBX01000002">
    <property type="protein sequence ID" value="RPD42509.1"/>
    <property type="molecule type" value="Genomic_DNA"/>
</dbReference>
<dbReference type="RefSeq" id="WP_120515345.1">
    <property type="nucleotide sequence ID" value="NZ_QXZY01000003.1"/>
</dbReference>
<evidence type="ECO:0000256" key="1">
    <source>
        <dbReference type="SAM" id="Phobius"/>
    </source>
</evidence>